<proteinExistence type="inferred from homology"/>
<dbReference type="Pfam" id="PF03264">
    <property type="entry name" value="Cytochrom_NNT"/>
    <property type="match status" value="1"/>
</dbReference>
<evidence type="ECO:0000256" key="13">
    <source>
        <dbReference type="ARBA" id="ARBA00023136"/>
    </source>
</evidence>
<evidence type="ECO:0000256" key="3">
    <source>
        <dbReference type="ARBA" id="ARBA00007395"/>
    </source>
</evidence>
<reference evidence="18" key="1">
    <citation type="submission" date="2023-07" db="EMBL/GenBank/DDBJ databases">
        <title>Genome sequencing of Purple Non-Sulfur Bacteria from various extreme environments.</title>
        <authorList>
            <person name="Mayer M."/>
        </authorList>
    </citation>
    <scope>NUCLEOTIDE SEQUENCE [LARGE SCALE GENOMIC DNA]</scope>
    <source>
        <strain evidence="18">DSM 17935</strain>
    </source>
</reference>
<keyword evidence="11 15" id="KW-1133">Transmembrane helix</keyword>
<comment type="caution">
    <text evidence="17">The sequence shown here is derived from an EMBL/GenBank/DDBJ whole genome shotgun (WGS) entry which is preliminary data.</text>
</comment>
<keyword evidence="13 14" id="KW-0472">Membrane</keyword>
<evidence type="ECO:0000256" key="9">
    <source>
        <dbReference type="ARBA" id="ARBA00022723"/>
    </source>
</evidence>
<dbReference type="Proteomes" id="UP001209755">
    <property type="component" value="Unassembled WGS sequence"/>
</dbReference>
<dbReference type="RefSeq" id="WP_264599778.1">
    <property type="nucleotide sequence ID" value="NZ_JAOQNS010000001.1"/>
</dbReference>
<keyword evidence="7 14" id="KW-0349">Heme</keyword>
<keyword evidence="18" id="KW-1185">Reference proteome</keyword>
<evidence type="ECO:0000256" key="11">
    <source>
        <dbReference type="ARBA" id="ARBA00022989"/>
    </source>
</evidence>
<comment type="subcellular location">
    <subcellularLocation>
        <location evidence="1">Cell inner membrane</location>
        <topology evidence="1">Single-pass type II membrane protein</topology>
    </subcellularLocation>
</comment>
<protein>
    <recommendedName>
        <fullName evidence="14">Cytochrome c-type protein</fullName>
    </recommendedName>
</protein>
<keyword evidence="10 14" id="KW-0249">Electron transport</keyword>
<evidence type="ECO:0000256" key="12">
    <source>
        <dbReference type="ARBA" id="ARBA00023004"/>
    </source>
</evidence>
<evidence type="ECO:0000256" key="5">
    <source>
        <dbReference type="ARBA" id="ARBA00022475"/>
    </source>
</evidence>
<gene>
    <name evidence="17" type="ORF">M2319_000426</name>
</gene>
<evidence type="ECO:0000313" key="18">
    <source>
        <dbReference type="Proteomes" id="UP001209755"/>
    </source>
</evidence>
<comment type="similarity">
    <text evidence="2 14">Belongs to the TorC/TorY family.</text>
</comment>
<dbReference type="Gene3D" id="1.10.3820.10">
    <property type="entry name" value="Di-heme elbow motif domain"/>
    <property type="match status" value="1"/>
</dbReference>
<evidence type="ECO:0000256" key="7">
    <source>
        <dbReference type="ARBA" id="ARBA00022617"/>
    </source>
</evidence>
<evidence type="ECO:0000256" key="10">
    <source>
        <dbReference type="ARBA" id="ARBA00022982"/>
    </source>
</evidence>
<feature type="transmembrane region" description="Helical" evidence="15">
    <location>
        <begin position="16"/>
        <end position="36"/>
    </location>
</feature>
<accession>A0ABT3H6U6</accession>
<evidence type="ECO:0000256" key="2">
    <source>
        <dbReference type="ARBA" id="ARBA00006417"/>
    </source>
</evidence>
<comment type="similarity">
    <text evidence="3">Belongs to the NapC/NirT/NrfH family.</text>
</comment>
<evidence type="ECO:0000313" key="17">
    <source>
        <dbReference type="EMBL" id="MCW2306110.1"/>
    </source>
</evidence>
<dbReference type="PANTHER" id="PTHR30333">
    <property type="entry name" value="CYTOCHROME C-TYPE PROTEIN"/>
    <property type="match status" value="1"/>
</dbReference>
<sequence length="387" mass="43574">MIRKWWNMLWSRTTSFRLGVVLIIGGIGGVVFWGGFNTFMEYTNTMEFCISCHEMRDNVYAEYTQTVHYKNASGVRAICSDCHVPKPWTAKLIRKIQASNELYHKLIGSIDTKEKFEATRLEMAERVWATMKSNDSRECRNCHSFETMDFHKQRETAAKQMQEAMKNGDTCIDCHKGIAHHKPDMAKRARQEAAAFMARTEDLTGDHVWAKRTTGLVAEPAEDASKLATVLVGVGMTRLETSGDYVKVRVEGWQAGQVVRGQYAGFGLRALNLSISASALDQVKKGESRFYEDGNQDWVRTSLDGWIKAADLTADDQMLWSIADRTFSSQCGACHSPPDPASRDALAWQTDVDTYAPRTSLTPEEKRFVLRYLQVHGAGSKEAMAIN</sequence>
<dbReference type="EMBL" id="JAOQNS010000001">
    <property type="protein sequence ID" value="MCW2306110.1"/>
    <property type="molecule type" value="Genomic_DNA"/>
</dbReference>
<dbReference type="PANTHER" id="PTHR30333:SF1">
    <property type="entry name" value="CYTOCHROME C-TYPE PROTEIN NAPC"/>
    <property type="match status" value="1"/>
</dbReference>
<evidence type="ECO:0000256" key="6">
    <source>
        <dbReference type="ARBA" id="ARBA00022519"/>
    </source>
</evidence>
<keyword evidence="5 14" id="KW-1003">Cell membrane</keyword>
<dbReference type="InterPro" id="IPR009154">
    <property type="entry name" value="Membr-bd_4haem_cyt_TorC"/>
</dbReference>
<dbReference type="InterPro" id="IPR051174">
    <property type="entry name" value="Cytochrome_c-type_ET"/>
</dbReference>
<keyword evidence="12 14" id="KW-0408">Iron</keyword>
<evidence type="ECO:0000256" key="8">
    <source>
        <dbReference type="ARBA" id="ARBA00022692"/>
    </source>
</evidence>
<keyword evidence="9 14" id="KW-0479">Metal-binding</keyword>
<keyword evidence="6 14" id="KW-0997">Cell inner membrane</keyword>
<dbReference type="InterPro" id="IPR005126">
    <property type="entry name" value="NapC/NirT_cyt_c_N"/>
</dbReference>
<organism evidence="17 18">
    <name type="scientific">Rhodobium gokarnense</name>
    <dbReference type="NCBI Taxonomy" id="364296"/>
    <lineage>
        <taxon>Bacteria</taxon>
        <taxon>Pseudomonadati</taxon>
        <taxon>Pseudomonadota</taxon>
        <taxon>Alphaproteobacteria</taxon>
        <taxon>Hyphomicrobiales</taxon>
        <taxon>Rhodobiaceae</taxon>
        <taxon>Rhodobium</taxon>
    </lineage>
</organism>
<keyword evidence="4 14" id="KW-0813">Transport</keyword>
<evidence type="ECO:0000256" key="15">
    <source>
        <dbReference type="SAM" id="Phobius"/>
    </source>
</evidence>
<evidence type="ECO:0000256" key="14">
    <source>
        <dbReference type="PIRNR" id="PIRNR000014"/>
    </source>
</evidence>
<dbReference type="InterPro" id="IPR036280">
    <property type="entry name" value="Multihaem_cyt_sf"/>
</dbReference>
<feature type="domain" description="NapC/NirT cytochrome c N-terminal" evidence="16">
    <location>
        <begin position="14"/>
        <end position="185"/>
    </location>
</feature>
<dbReference type="SUPFAM" id="SSF48695">
    <property type="entry name" value="Multiheme cytochromes"/>
    <property type="match status" value="1"/>
</dbReference>
<evidence type="ECO:0000256" key="4">
    <source>
        <dbReference type="ARBA" id="ARBA00022448"/>
    </source>
</evidence>
<dbReference type="PIRSF" id="PIRSF000014">
    <property type="entry name" value="4_hem_cytch_TorC"/>
    <property type="match status" value="1"/>
</dbReference>
<evidence type="ECO:0000256" key="1">
    <source>
        <dbReference type="ARBA" id="ARBA00004249"/>
    </source>
</evidence>
<evidence type="ECO:0000259" key="16">
    <source>
        <dbReference type="Pfam" id="PF03264"/>
    </source>
</evidence>
<dbReference type="InterPro" id="IPR038266">
    <property type="entry name" value="NapC/NirT_cytc_sf"/>
</dbReference>
<keyword evidence="8 15" id="KW-0812">Transmembrane</keyword>
<name>A0ABT3H6U6_9HYPH</name>